<keyword evidence="4 5" id="KW-0472">Membrane</keyword>
<evidence type="ECO:0000313" key="6">
    <source>
        <dbReference type="EMBL" id="MBT0607030.1"/>
    </source>
</evidence>
<dbReference type="RefSeq" id="WP_214111894.1">
    <property type="nucleotide sequence ID" value="NZ_JAHCTB010000001.1"/>
</dbReference>
<protein>
    <submittedName>
        <fullName evidence="6">DoxX family protein</fullName>
    </submittedName>
</protein>
<dbReference type="Proteomes" id="UP001297092">
    <property type="component" value="Unassembled WGS sequence"/>
</dbReference>
<dbReference type="Pfam" id="PF13564">
    <property type="entry name" value="DoxX_2"/>
    <property type="match status" value="1"/>
</dbReference>
<accession>A0ABS5S5A5</accession>
<feature type="transmembrane region" description="Helical" evidence="5">
    <location>
        <begin position="42"/>
        <end position="62"/>
    </location>
</feature>
<evidence type="ECO:0000256" key="2">
    <source>
        <dbReference type="ARBA" id="ARBA00022692"/>
    </source>
</evidence>
<feature type="transmembrane region" description="Helical" evidence="5">
    <location>
        <begin position="7"/>
        <end position="27"/>
    </location>
</feature>
<feature type="transmembrane region" description="Helical" evidence="5">
    <location>
        <begin position="69"/>
        <end position="89"/>
    </location>
</feature>
<name>A0ABS5S5A5_9FLAO</name>
<gene>
    <name evidence="6" type="ORF">KIV10_02430</name>
</gene>
<reference evidence="6 7" key="1">
    <citation type="submission" date="2021-05" db="EMBL/GenBank/DDBJ databases">
        <title>Aequorivita echinoideorum JCM 30378 genome.</title>
        <authorList>
            <person name="Zhang H."/>
            <person name="Li C."/>
        </authorList>
    </citation>
    <scope>NUCLEOTIDE SEQUENCE [LARGE SCALE GENOMIC DNA]</scope>
    <source>
        <strain evidence="6 7">JCM30378</strain>
    </source>
</reference>
<organism evidence="6 7">
    <name type="scientific">Aequorivita echinoideorum</name>
    <dbReference type="NCBI Taxonomy" id="1549647"/>
    <lineage>
        <taxon>Bacteria</taxon>
        <taxon>Pseudomonadati</taxon>
        <taxon>Bacteroidota</taxon>
        <taxon>Flavobacteriia</taxon>
        <taxon>Flavobacteriales</taxon>
        <taxon>Flavobacteriaceae</taxon>
        <taxon>Aequorivita</taxon>
    </lineage>
</organism>
<keyword evidence="3 5" id="KW-1133">Transmembrane helix</keyword>
<proteinExistence type="predicted"/>
<evidence type="ECO:0000256" key="3">
    <source>
        <dbReference type="ARBA" id="ARBA00022989"/>
    </source>
</evidence>
<comment type="caution">
    <text evidence="6">The sequence shown here is derived from an EMBL/GenBank/DDBJ whole genome shotgun (WGS) entry which is preliminary data.</text>
</comment>
<evidence type="ECO:0000256" key="1">
    <source>
        <dbReference type="ARBA" id="ARBA00004141"/>
    </source>
</evidence>
<evidence type="ECO:0000313" key="7">
    <source>
        <dbReference type="Proteomes" id="UP001297092"/>
    </source>
</evidence>
<dbReference type="InterPro" id="IPR032808">
    <property type="entry name" value="DoxX"/>
</dbReference>
<evidence type="ECO:0000256" key="5">
    <source>
        <dbReference type="SAM" id="Phobius"/>
    </source>
</evidence>
<sequence>MKTNRIIYWVATTIICAMMLFSAGMYLAQTEEVRGIFEDLDYPAYLVVPLAVAKILGVLMILWRQPNWLMNFAYAGFFFDFILASMAHYHEGESFAFPLAAMVFLLISYFFGKTART</sequence>
<dbReference type="EMBL" id="JAHCTB010000001">
    <property type="protein sequence ID" value="MBT0607030.1"/>
    <property type="molecule type" value="Genomic_DNA"/>
</dbReference>
<evidence type="ECO:0000256" key="4">
    <source>
        <dbReference type="ARBA" id="ARBA00023136"/>
    </source>
</evidence>
<keyword evidence="2 5" id="KW-0812">Transmembrane</keyword>
<comment type="subcellular location">
    <subcellularLocation>
        <location evidence="1">Membrane</location>
        <topology evidence="1">Multi-pass membrane protein</topology>
    </subcellularLocation>
</comment>
<feature type="transmembrane region" description="Helical" evidence="5">
    <location>
        <begin position="95"/>
        <end position="112"/>
    </location>
</feature>
<keyword evidence="7" id="KW-1185">Reference proteome</keyword>